<dbReference type="CDD" id="cd07041">
    <property type="entry name" value="STAS_RsbR_RsbS_like"/>
    <property type="match status" value="1"/>
</dbReference>
<organism evidence="3 4">
    <name type="scientific">Gloeothece verrucosa (strain PCC 7822)</name>
    <name type="common">Cyanothece sp. (strain PCC 7822)</name>
    <dbReference type="NCBI Taxonomy" id="497965"/>
    <lineage>
        <taxon>Bacteria</taxon>
        <taxon>Bacillati</taxon>
        <taxon>Cyanobacteriota</taxon>
        <taxon>Cyanophyceae</taxon>
        <taxon>Oscillatoriophycideae</taxon>
        <taxon>Chroococcales</taxon>
        <taxon>Aphanothecaceae</taxon>
        <taxon>Gloeothece</taxon>
        <taxon>Gloeothece verrucosa</taxon>
    </lineage>
</organism>
<dbReference type="InterPro" id="IPR002645">
    <property type="entry name" value="STAS_dom"/>
</dbReference>
<gene>
    <name evidence="3" type="ordered locus">Cyan7822_1258</name>
</gene>
<protein>
    <submittedName>
        <fullName evidence="3">Anti-sigma-factor antagonist</fullName>
    </submittedName>
</protein>
<dbReference type="EMBL" id="CP002198">
    <property type="protein sequence ID" value="ADN13261.1"/>
    <property type="molecule type" value="Genomic_DNA"/>
</dbReference>
<dbReference type="InterPro" id="IPR036513">
    <property type="entry name" value="STAS_dom_sf"/>
</dbReference>
<keyword evidence="4" id="KW-1185">Reference proteome</keyword>
<accession>E0UGQ2</accession>
<dbReference type="KEGG" id="cyj:Cyan7822_1258"/>
<reference evidence="4" key="1">
    <citation type="journal article" date="2011" name="MBio">
        <title>Novel metabolic attributes of the genus Cyanothece, comprising a group of unicellular nitrogen-fixing Cyanobacteria.</title>
        <authorList>
            <person name="Bandyopadhyay A."/>
            <person name="Elvitigala T."/>
            <person name="Welsh E."/>
            <person name="Stockel J."/>
            <person name="Liberton M."/>
            <person name="Min H."/>
            <person name="Sherman L.A."/>
            <person name="Pakrasi H.B."/>
        </authorList>
    </citation>
    <scope>NUCLEOTIDE SEQUENCE [LARGE SCALE GENOMIC DNA]</scope>
    <source>
        <strain evidence="4">PCC 7822</strain>
    </source>
</reference>
<dbReference type="PROSITE" id="PS50801">
    <property type="entry name" value="STAS"/>
    <property type="match status" value="1"/>
</dbReference>
<dbReference type="SUPFAM" id="SSF52091">
    <property type="entry name" value="SpoIIaa-like"/>
    <property type="match status" value="1"/>
</dbReference>
<evidence type="ECO:0000313" key="3">
    <source>
        <dbReference type="EMBL" id="ADN13261.1"/>
    </source>
</evidence>
<evidence type="ECO:0000256" key="1">
    <source>
        <dbReference type="ARBA" id="ARBA00022553"/>
    </source>
</evidence>
<dbReference type="InterPro" id="IPR051932">
    <property type="entry name" value="Bact_StressResp_Reg"/>
</dbReference>
<sequence>MSANDNNIIFEIVKKYKAEILAEWLEEQASNGIRQDLIKEQQLREECQEFLHLFSEAIEQGNLNNIQTPQWSQVRDLLASISRSRSHKGFSPSETASFIFSLKQPLFKHLRQELAQNSIELIDNICVITILLDKLGLWTTEIYQKTREEIILRQQEELLELSTPVVELWEGILALPIIGTLDSARTQTVMESLLQQIVETGAEIAIIDITGVPTVDTLTAQHLLKTVTAARLMGAECIISGIRPQIAQTIVYLGVDLADVVTKASLADAFALALRRMGLKIEQKKDASESEGRW</sequence>
<dbReference type="Pfam" id="PF01740">
    <property type="entry name" value="STAS"/>
    <property type="match status" value="1"/>
</dbReference>
<dbReference type="Pfam" id="PF14361">
    <property type="entry name" value="RsbRD_N"/>
    <property type="match status" value="1"/>
</dbReference>
<dbReference type="Proteomes" id="UP000008206">
    <property type="component" value="Chromosome"/>
</dbReference>
<dbReference type="AlphaFoldDB" id="E0UGQ2"/>
<evidence type="ECO:0000313" key="4">
    <source>
        <dbReference type="Proteomes" id="UP000008206"/>
    </source>
</evidence>
<dbReference type="eggNOG" id="COG1366">
    <property type="taxonomic scope" value="Bacteria"/>
</dbReference>
<dbReference type="RefSeq" id="WP_013321368.1">
    <property type="nucleotide sequence ID" value="NC_014501.1"/>
</dbReference>
<proteinExistence type="predicted"/>
<dbReference type="PANTHER" id="PTHR33745:SF3">
    <property type="entry name" value="RSBT CO-ANTAGONIST PROTEIN RSBRC"/>
    <property type="match status" value="1"/>
</dbReference>
<dbReference type="OrthoDB" id="9800154at2"/>
<dbReference type="PANTHER" id="PTHR33745">
    <property type="entry name" value="RSBT ANTAGONIST PROTEIN RSBS-RELATED"/>
    <property type="match status" value="1"/>
</dbReference>
<dbReference type="Gene3D" id="3.30.750.24">
    <property type="entry name" value="STAS domain"/>
    <property type="match status" value="1"/>
</dbReference>
<name>E0UGQ2_GLOV7</name>
<dbReference type="HOGENOM" id="CLU_026775_0_0_3"/>
<keyword evidence="1" id="KW-0597">Phosphoprotein</keyword>
<dbReference type="STRING" id="497965.Cyan7822_1258"/>
<feature type="domain" description="STAS" evidence="2">
    <location>
        <begin position="162"/>
        <end position="273"/>
    </location>
</feature>
<evidence type="ECO:0000259" key="2">
    <source>
        <dbReference type="PROSITE" id="PS50801"/>
    </source>
</evidence>
<dbReference type="InterPro" id="IPR025751">
    <property type="entry name" value="RsbRD_N_dom"/>
</dbReference>